<evidence type="ECO:0000256" key="2">
    <source>
        <dbReference type="ARBA" id="ARBA00022692"/>
    </source>
</evidence>
<evidence type="ECO:0000256" key="10">
    <source>
        <dbReference type="SAM" id="Phobius"/>
    </source>
</evidence>
<keyword evidence="2 8" id="KW-0812">Transmembrane</keyword>
<keyword evidence="5 10" id="KW-0472">Membrane</keyword>
<evidence type="ECO:0000256" key="6">
    <source>
        <dbReference type="ARBA" id="ARBA00023170"/>
    </source>
</evidence>
<dbReference type="PROSITE" id="PS50262">
    <property type="entry name" value="G_PROTEIN_RECEP_F1_2"/>
    <property type="match status" value="1"/>
</dbReference>
<sequence>MTNEEQWSYLVDLDHEETTVRMLPAMIFIGILGIVGLFGNILVIIVYAKYFKHNPSRIFIISVAVFDLISNVLCIPGEIVDLKHSFRFQNAALCKYFRFNNIFAAGSSISMLVIICIERYLKICRPFKPQIELRVAYKLVGIVASVSFVLSLPAIVVYGVKTKRVKNDGVEIDAYECNISDDYQDSVWPSIYKAGQFMMFLVFAVILIVLYSLIGLTIYRHNKRRSSLGGSIPRPTVRKQRELTPSSSCDDMDKPQNSPDTESIKTISMEVASPLEKNSPKVNFSFDSSIESVSDESLSTKKDRKNSTISNIAISFMTKFRSRSLSQSDSRKGSKTLEPKQPFVVKYKTTLMLLTITAAFIISYLPHLVISFLKIFIKDFVSGLTDTEFMVYTTFLRSYFLNSEINPIIYCFWNKIFRDNVVQIFCKNRSQSVQIGRQKANANNSL</sequence>
<dbReference type="SUPFAM" id="SSF81321">
    <property type="entry name" value="Family A G protein-coupled receptor-like"/>
    <property type="match status" value="1"/>
</dbReference>
<dbReference type="PRINTS" id="PR00237">
    <property type="entry name" value="GPCRRHODOPSN"/>
</dbReference>
<evidence type="ECO:0000256" key="1">
    <source>
        <dbReference type="ARBA" id="ARBA00004141"/>
    </source>
</evidence>
<gene>
    <name evidence="12" type="ORF">SNE40_015592</name>
</gene>
<organism evidence="12 13">
    <name type="scientific">Patella caerulea</name>
    <name type="common">Rayed Mediterranean limpet</name>
    <dbReference type="NCBI Taxonomy" id="87958"/>
    <lineage>
        <taxon>Eukaryota</taxon>
        <taxon>Metazoa</taxon>
        <taxon>Spiralia</taxon>
        <taxon>Lophotrochozoa</taxon>
        <taxon>Mollusca</taxon>
        <taxon>Gastropoda</taxon>
        <taxon>Patellogastropoda</taxon>
        <taxon>Patelloidea</taxon>
        <taxon>Patellidae</taxon>
        <taxon>Patella</taxon>
    </lineage>
</organism>
<feature type="region of interest" description="Disordered" evidence="9">
    <location>
        <begin position="229"/>
        <end position="264"/>
    </location>
</feature>
<evidence type="ECO:0000256" key="8">
    <source>
        <dbReference type="RuleBase" id="RU000688"/>
    </source>
</evidence>
<dbReference type="InterPro" id="IPR017452">
    <property type="entry name" value="GPCR_Rhodpsn_7TM"/>
</dbReference>
<dbReference type="Proteomes" id="UP001347796">
    <property type="component" value="Unassembled WGS sequence"/>
</dbReference>
<dbReference type="PROSITE" id="PS00237">
    <property type="entry name" value="G_PROTEIN_RECEP_F1_1"/>
    <property type="match status" value="1"/>
</dbReference>
<dbReference type="PANTHER" id="PTHR24243:SF224">
    <property type="entry name" value="G-PROTEIN COUPLED RECEPTOR 19-RELATED"/>
    <property type="match status" value="1"/>
</dbReference>
<keyword evidence="13" id="KW-1185">Reference proteome</keyword>
<keyword evidence="6 8" id="KW-0675">Receptor</keyword>
<keyword evidence="3 10" id="KW-1133">Transmembrane helix</keyword>
<dbReference type="GO" id="GO:0004930">
    <property type="term" value="F:G protein-coupled receptor activity"/>
    <property type="evidence" value="ECO:0007669"/>
    <property type="project" value="UniProtKB-KW"/>
</dbReference>
<keyword evidence="7 8" id="KW-0807">Transducer</keyword>
<evidence type="ECO:0000256" key="4">
    <source>
        <dbReference type="ARBA" id="ARBA00023040"/>
    </source>
</evidence>
<keyword evidence="4 8" id="KW-0297">G-protein coupled receptor</keyword>
<evidence type="ECO:0000256" key="5">
    <source>
        <dbReference type="ARBA" id="ARBA00023136"/>
    </source>
</evidence>
<feature type="transmembrane region" description="Helical" evidence="10">
    <location>
        <begin position="22"/>
        <end position="46"/>
    </location>
</feature>
<dbReference type="GO" id="GO:0005886">
    <property type="term" value="C:plasma membrane"/>
    <property type="evidence" value="ECO:0007669"/>
    <property type="project" value="TreeGrafter"/>
</dbReference>
<accession>A0AAN8JH94</accession>
<comment type="subcellular location">
    <subcellularLocation>
        <location evidence="1">Membrane</location>
        <topology evidence="1">Multi-pass membrane protein</topology>
    </subcellularLocation>
</comment>
<evidence type="ECO:0000259" key="11">
    <source>
        <dbReference type="PROSITE" id="PS50262"/>
    </source>
</evidence>
<evidence type="ECO:0000313" key="13">
    <source>
        <dbReference type="Proteomes" id="UP001347796"/>
    </source>
</evidence>
<feature type="domain" description="G-protein coupled receptors family 1 profile" evidence="11">
    <location>
        <begin position="39"/>
        <end position="410"/>
    </location>
</feature>
<protein>
    <recommendedName>
        <fullName evidence="11">G-protein coupled receptors family 1 profile domain-containing protein</fullName>
    </recommendedName>
</protein>
<dbReference type="PANTHER" id="PTHR24243">
    <property type="entry name" value="G-PROTEIN COUPLED RECEPTOR"/>
    <property type="match status" value="1"/>
</dbReference>
<evidence type="ECO:0000256" key="3">
    <source>
        <dbReference type="ARBA" id="ARBA00022989"/>
    </source>
</evidence>
<dbReference type="Pfam" id="PF00001">
    <property type="entry name" value="7tm_1"/>
    <property type="match status" value="1"/>
</dbReference>
<dbReference type="Gene3D" id="1.20.1070.10">
    <property type="entry name" value="Rhodopsin 7-helix transmembrane proteins"/>
    <property type="match status" value="2"/>
</dbReference>
<feature type="transmembrane region" description="Helical" evidence="10">
    <location>
        <begin position="99"/>
        <end position="118"/>
    </location>
</feature>
<evidence type="ECO:0000313" key="12">
    <source>
        <dbReference type="EMBL" id="KAK6177502.1"/>
    </source>
</evidence>
<dbReference type="EMBL" id="JAZGQO010000010">
    <property type="protein sequence ID" value="KAK6177502.1"/>
    <property type="molecule type" value="Genomic_DNA"/>
</dbReference>
<evidence type="ECO:0000256" key="7">
    <source>
        <dbReference type="ARBA" id="ARBA00023224"/>
    </source>
</evidence>
<evidence type="ECO:0000256" key="9">
    <source>
        <dbReference type="SAM" id="MobiDB-lite"/>
    </source>
</evidence>
<feature type="transmembrane region" description="Helical" evidence="10">
    <location>
        <begin position="351"/>
        <end position="377"/>
    </location>
</feature>
<comment type="similarity">
    <text evidence="8">Belongs to the G-protein coupled receptor 1 family.</text>
</comment>
<feature type="compositionally biased region" description="Polar residues" evidence="9">
    <location>
        <begin position="243"/>
        <end position="264"/>
    </location>
</feature>
<reference evidence="12 13" key="1">
    <citation type="submission" date="2024-01" db="EMBL/GenBank/DDBJ databases">
        <title>The genome of the rayed Mediterranean limpet Patella caerulea (Linnaeus, 1758).</title>
        <authorList>
            <person name="Anh-Thu Weber A."/>
            <person name="Halstead-Nussloch G."/>
        </authorList>
    </citation>
    <scope>NUCLEOTIDE SEQUENCE [LARGE SCALE GENOMIC DNA]</scope>
    <source>
        <strain evidence="12">AATW-2023a</strain>
        <tissue evidence="12">Whole specimen</tissue>
    </source>
</reference>
<feature type="transmembrane region" description="Helical" evidence="10">
    <location>
        <begin position="197"/>
        <end position="219"/>
    </location>
</feature>
<feature type="transmembrane region" description="Helical" evidence="10">
    <location>
        <begin position="139"/>
        <end position="160"/>
    </location>
</feature>
<comment type="caution">
    <text evidence="12">The sequence shown here is derived from an EMBL/GenBank/DDBJ whole genome shotgun (WGS) entry which is preliminary data.</text>
</comment>
<dbReference type="CDD" id="cd00637">
    <property type="entry name" value="7tm_classA_rhodopsin-like"/>
    <property type="match status" value="1"/>
</dbReference>
<dbReference type="AlphaFoldDB" id="A0AAN8JH94"/>
<proteinExistence type="inferred from homology"/>
<feature type="transmembrane region" description="Helical" evidence="10">
    <location>
        <begin position="58"/>
        <end position="79"/>
    </location>
</feature>
<dbReference type="InterPro" id="IPR000276">
    <property type="entry name" value="GPCR_Rhodpsn"/>
</dbReference>
<name>A0AAN8JH94_PATCE</name>